<feature type="transmembrane region" description="Helical" evidence="1">
    <location>
        <begin position="12"/>
        <end position="31"/>
    </location>
</feature>
<proteinExistence type="predicted"/>
<gene>
    <name evidence="2" type="ORF">HNR24_002703</name>
</gene>
<evidence type="ECO:0000313" key="3">
    <source>
        <dbReference type="Proteomes" id="UP000546252"/>
    </source>
</evidence>
<accession>A0A839FM76</accession>
<dbReference type="AlphaFoldDB" id="A0A839FM76"/>
<dbReference type="Proteomes" id="UP000546252">
    <property type="component" value="Unassembled WGS sequence"/>
</dbReference>
<evidence type="ECO:0000256" key="1">
    <source>
        <dbReference type="SAM" id="Phobius"/>
    </source>
</evidence>
<dbReference type="EMBL" id="JACJIH010000001">
    <property type="protein sequence ID" value="MBA8922770.1"/>
    <property type="molecule type" value="Genomic_DNA"/>
</dbReference>
<protein>
    <submittedName>
        <fullName evidence="2">Uncharacterized protein</fullName>
    </submittedName>
</protein>
<dbReference type="RefSeq" id="WP_182496018.1">
    <property type="nucleotide sequence ID" value="NZ_BAAAKT010000001.1"/>
</dbReference>
<comment type="caution">
    <text evidence="2">The sequence shown here is derived from an EMBL/GenBank/DDBJ whole genome shotgun (WGS) entry which is preliminary data.</text>
</comment>
<reference evidence="2 3" key="1">
    <citation type="submission" date="2020-08" db="EMBL/GenBank/DDBJ databases">
        <title>Sequencing the genomes of 1000 actinobacteria strains.</title>
        <authorList>
            <person name="Klenk H.-P."/>
        </authorList>
    </citation>
    <scope>NUCLEOTIDE SEQUENCE [LARGE SCALE GENOMIC DNA]</scope>
    <source>
        <strain evidence="2 3">DSM 19081</strain>
    </source>
</reference>
<evidence type="ECO:0000313" key="2">
    <source>
        <dbReference type="EMBL" id="MBA8922770.1"/>
    </source>
</evidence>
<keyword evidence="1" id="KW-1133">Transmembrane helix</keyword>
<organism evidence="2 3">
    <name type="scientific">Nesterenkonia jeotgali</name>
    <dbReference type="NCBI Taxonomy" id="317018"/>
    <lineage>
        <taxon>Bacteria</taxon>
        <taxon>Bacillati</taxon>
        <taxon>Actinomycetota</taxon>
        <taxon>Actinomycetes</taxon>
        <taxon>Micrococcales</taxon>
        <taxon>Micrococcaceae</taxon>
        <taxon>Nesterenkonia</taxon>
    </lineage>
</organism>
<keyword evidence="1" id="KW-0472">Membrane</keyword>
<sequence length="50" mass="5107">MLAGFPDTTLPAFTAVAFFGASFTAICGILMESTTTFLAFLAAGDSAWPG</sequence>
<name>A0A839FM76_9MICC</name>
<keyword evidence="1" id="KW-0812">Transmembrane</keyword>